<evidence type="ECO:0000256" key="2">
    <source>
        <dbReference type="ARBA" id="ARBA00022801"/>
    </source>
</evidence>
<keyword evidence="2 3" id="KW-0378">Hydrolase</keyword>
<proteinExistence type="inferred from homology"/>
<dbReference type="Gene3D" id="3.40.50.1820">
    <property type="entry name" value="alpha/beta hydrolase"/>
    <property type="match status" value="1"/>
</dbReference>
<dbReference type="InterPro" id="IPR029058">
    <property type="entry name" value="AB_hydrolase_fold"/>
</dbReference>
<dbReference type="PANTHER" id="PTHR40841:SF2">
    <property type="entry name" value="SIDEROPHORE-DEGRADING ESTERASE (EUROFUNG)"/>
    <property type="match status" value="1"/>
</dbReference>
<evidence type="ECO:0000313" key="3">
    <source>
        <dbReference type="EMBL" id="UUV20403.1"/>
    </source>
</evidence>
<reference evidence="3 4" key="1">
    <citation type="submission" date="2022-08" db="EMBL/GenBank/DDBJ databases">
        <title>Myroides zhujiangensis sp. nov., a novel bacterium isolated from sediment in the Pearl River Estuary.</title>
        <authorList>
            <person name="Cui L."/>
        </authorList>
    </citation>
    <scope>NUCLEOTIDE SEQUENCE [LARGE SCALE GENOMIC DNA]</scope>
    <source>
        <strain evidence="3 4">SCSIO 72103</strain>
    </source>
</reference>
<comment type="similarity">
    <text evidence="1">Belongs to the esterase D family.</text>
</comment>
<accession>A0ABY5NPF6</accession>
<sequence>MNKIYFLFIIVALFCNCSKTTQPNDPIPAHETIEIQSKSVNEKRIINVWTPEGYSQSKDSLPVMYMADGGIKEDFPHIANTFAKLIQSKKIPPMILVGIENTERRRDLSGVTEVEKDKEVAPVVGGSEKFRAFISDELFPEIEKKYRTSGKKGILGESLSGLFVMETFFLEPELFDYYIAFDPSLWWNDHYLVKTAKEHLTKIPAGSEKKLWFAGSSATDISPYTNELAEILKTDNRTNLKWNYADEPKEQHTTIFRATKEKALIWTLGNE</sequence>
<dbReference type="Pfam" id="PF00756">
    <property type="entry name" value="Esterase"/>
    <property type="match status" value="1"/>
</dbReference>
<protein>
    <submittedName>
        <fullName evidence="3">Alpha/beta hydrolase-fold protein</fullName>
    </submittedName>
</protein>
<organism evidence="3 4">
    <name type="scientific">Paenimyroides aestuarii</name>
    <dbReference type="NCBI Taxonomy" id="2968490"/>
    <lineage>
        <taxon>Bacteria</taxon>
        <taxon>Pseudomonadati</taxon>
        <taxon>Bacteroidota</taxon>
        <taxon>Flavobacteriia</taxon>
        <taxon>Flavobacteriales</taxon>
        <taxon>Flavobacteriaceae</taxon>
        <taxon>Paenimyroides</taxon>
    </lineage>
</organism>
<dbReference type="InterPro" id="IPR000801">
    <property type="entry name" value="Esterase-like"/>
</dbReference>
<dbReference type="PANTHER" id="PTHR40841">
    <property type="entry name" value="SIDEROPHORE TRIACETYLFUSARININE C ESTERASE"/>
    <property type="match status" value="1"/>
</dbReference>
<gene>
    <name evidence="3" type="ORF">NPX36_08485</name>
</gene>
<dbReference type="Proteomes" id="UP001317001">
    <property type="component" value="Chromosome"/>
</dbReference>
<evidence type="ECO:0000313" key="4">
    <source>
        <dbReference type="Proteomes" id="UP001317001"/>
    </source>
</evidence>
<evidence type="ECO:0000256" key="1">
    <source>
        <dbReference type="ARBA" id="ARBA00005622"/>
    </source>
</evidence>
<name>A0ABY5NPF6_9FLAO</name>
<dbReference type="GO" id="GO:0016787">
    <property type="term" value="F:hydrolase activity"/>
    <property type="evidence" value="ECO:0007669"/>
    <property type="project" value="UniProtKB-KW"/>
</dbReference>
<dbReference type="SUPFAM" id="SSF53474">
    <property type="entry name" value="alpha/beta-Hydrolases"/>
    <property type="match status" value="1"/>
</dbReference>
<keyword evidence="4" id="KW-1185">Reference proteome</keyword>
<dbReference type="RefSeq" id="WP_257498305.1">
    <property type="nucleotide sequence ID" value="NZ_CP102382.1"/>
</dbReference>
<dbReference type="InterPro" id="IPR052558">
    <property type="entry name" value="Siderophore_Hydrolase_D"/>
</dbReference>
<dbReference type="EMBL" id="CP102382">
    <property type="protein sequence ID" value="UUV20403.1"/>
    <property type="molecule type" value="Genomic_DNA"/>
</dbReference>